<accession>A0A1I9L2D6</accession>
<protein>
    <submittedName>
        <fullName evidence="2">Portal protein</fullName>
    </submittedName>
</protein>
<sequence>MAFENDAGNRMVSAANVGPRSGVEFVRPELEAMFADYDLIEHCLEGSRCVKDKGSIYLPMPEPLNKEPSNLQRYEDYKTRAVFYNVTQRTALGLLGQIFKRAPEVKTPTTLEQVVTDSDGSGISLTQLSRDASWLVLGWGRAGVFVDYPNSPQVATRQDLQKGNVRPTINVYSAKNVINWRTRVVGSKTILSLVVLRETYNDETDEFETKIGVQYRVLKLNESNQYSVQLWRASSVEGSDFAKYQDEYFPVGGSGQLLDAIPFTFIGSKNNEPSIDPSPLLDLANVNIAHYRNSADYEEMVFLVGQPMLVVSGLDSEWYKEILGGEIPFGSRSGLALPKDASADLLQVEDNSAAFEAMEHKERQMVALGAKIVQEQSVQRTATEAGNETAAEETTLVAIANNVSTAVKWALEWCAVFLNTSEKNIEYKLNTDFELARMSGDDVAKVIKSWQDGAISWTEMRSIIRNAGRTTLPDEEAKAEIKKAETEAIESAALSIGLNTEAENSAGPASADQL</sequence>
<dbReference type="Pfam" id="PF13264">
    <property type="entry name" value="DUF4055"/>
    <property type="match status" value="1"/>
</dbReference>
<keyword evidence="3" id="KW-1185">Reference proteome</keyword>
<evidence type="ECO:0000313" key="2">
    <source>
        <dbReference type="EMBL" id="AMW36123.1"/>
    </source>
</evidence>
<dbReference type="InterPro" id="IPR025129">
    <property type="entry name" value="DUF4055"/>
</dbReference>
<dbReference type="EMBL" id="KU197014">
    <property type="protein sequence ID" value="AMW36123.1"/>
    <property type="molecule type" value="Genomic_DNA"/>
</dbReference>
<dbReference type="Proteomes" id="UP000225190">
    <property type="component" value="Segment"/>
</dbReference>
<name>A0A1I9L2D6_9CAUD</name>
<evidence type="ECO:0000313" key="3">
    <source>
        <dbReference type="Proteomes" id="UP000225190"/>
    </source>
</evidence>
<organism evidence="2 3">
    <name type="scientific">Xanthomonas phage XAJ2</name>
    <dbReference type="NCBI Taxonomy" id="1775249"/>
    <lineage>
        <taxon>Viruses</taxon>
        <taxon>Duplodnaviria</taxon>
        <taxon>Heunggongvirae</taxon>
        <taxon>Uroviricota</taxon>
        <taxon>Caudoviricetes</taxon>
        <taxon>Caudoviricetes incertae sedis</taxon>
        <taxon>Xajduovirus</taxon>
        <taxon>Xajduovirus XAJ2</taxon>
    </lineage>
</organism>
<reference evidence="2 3" key="1">
    <citation type="submission" date="2015-11" db="EMBL/GenBank/DDBJ databases">
        <title>Bacteriophages of Xanthomonas arboricola pv. juglandis: Characterization of two phages.</title>
        <authorList>
            <person name="Domotor D."/>
            <person name="Frank T."/>
            <person name="Rakhely G."/>
            <person name="Doffkay Z."/>
            <person name="Schneider G."/>
            <person name="Kovacs T."/>
        </authorList>
    </citation>
    <scope>NUCLEOTIDE SEQUENCE [LARGE SCALE GENOMIC DNA]</scope>
</reference>
<evidence type="ECO:0000259" key="1">
    <source>
        <dbReference type="Pfam" id="PF13264"/>
    </source>
</evidence>
<feature type="domain" description="DUF4055" evidence="1">
    <location>
        <begin position="279"/>
        <end position="417"/>
    </location>
</feature>
<proteinExistence type="predicted"/>